<comment type="caution">
    <text evidence="3">The sequence shown here is derived from an EMBL/GenBank/DDBJ whole genome shotgun (WGS) entry which is preliminary data.</text>
</comment>
<sequence length="288" mass="31912">MNVKIITDSSCDLPNDYYKDYDIDMVPLTVHVNDQDYRDVKDIESKTVYDAMKKGAVPKTSQASPENFLQVFSSYVEQSQPVVYVGFSSELSGTFQSAKIAQQQVLEEHPDAEVFVEDTKCASLGQGLVVLKAAQMAENGEAAEDIIKTVQFHASHMEHIFTVDNLEYLQRGGRVSKAAAFFGGLLNIKPLLHVEEGQLVPLEKIRGAKKAKVLKRMFEVMEERGNEINRQTIAISHGDDLETAEKLASIIKEKYQPEKILIGDIGSAIGAHAGPGTIALFFLNDLYK</sequence>
<dbReference type="Gene3D" id="3.30.1180.10">
    <property type="match status" value="1"/>
</dbReference>
<dbReference type="Gene3D" id="3.40.50.10170">
    <property type="match status" value="1"/>
</dbReference>
<proteinExistence type="predicted"/>
<dbReference type="Pfam" id="PF02645">
    <property type="entry name" value="DegV"/>
    <property type="match status" value="1"/>
</dbReference>
<dbReference type="Proteomes" id="UP001500880">
    <property type="component" value="Unassembled WGS sequence"/>
</dbReference>
<dbReference type="SUPFAM" id="SSF82549">
    <property type="entry name" value="DAK1/DegV-like"/>
    <property type="match status" value="1"/>
</dbReference>
<dbReference type="InterPro" id="IPR050270">
    <property type="entry name" value="DegV_domain_contain"/>
</dbReference>
<dbReference type="RefSeq" id="WP_343839799.1">
    <property type="nucleotide sequence ID" value="NZ_BAAADO010000003.1"/>
</dbReference>
<evidence type="ECO:0000256" key="1">
    <source>
        <dbReference type="ARBA" id="ARBA00003238"/>
    </source>
</evidence>
<dbReference type="NCBIfam" id="TIGR00762">
    <property type="entry name" value="DegV"/>
    <property type="match status" value="1"/>
</dbReference>
<dbReference type="PANTHER" id="PTHR33434:SF3">
    <property type="entry name" value="DEGV DOMAIN-CONTAINING PROTEIN YITS"/>
    <property type="match status" value="1"/>
</dbReference>
<comment type="function">
    <text evidence="1">May bind long-chain fatty acids, such as palmitate, and may play a role in lipid transport or fatty acid metabolism.</text>
</comment>
<keyword evidence="2" id="KW-0446">Lipid-binding</keyword>
<dbReference type="PROSITE" id="PS51482">
    <property type="entry name" value="DEGV"/>
    <property type="match status" value="1"/>
</dbReference>
<organism evidence="3 4">
    <name type="scientific">Salinibacillus aidingensis</name>
    <dbReference type="NCBI Taxonomy" id="237684"/>
    <lineage>
        <taxon>Bacteria</taxon>
        <taxon>Bacillati</taxon>
        <taxon>Bacillota</taxon>
        <taxon>Bacilli</taxon>
        <taxon>Bacillales</taxon>
        <taxon>Bacillaceae</taxon>
        <taxon>Salinibacillus</taxon>
    </lineage>
</organism>
<dbReference type="EMBL" id="BAAADO010000003">
    <property type="protein sequence ID" value="GAA0491619.1"/>
    <property type="molecule type" value="Genomic_DNA"/>
</dbReference>
<accession>A0ABN1B708</accession>
<reference evidence="3 4" key="1">
    <citation type="journal article" date="2019" name="Int. J. Syst. Evol. Microbiol.">
        <title>The Global Catalogue of Microorganisms (GCM) 10K type strain sequencing project: providing services to taxonomists for standard genome sequencing and annotation.</title>
        <authorList>
            <consortium name="The Broad Institute Genomics Platform"/>
            <consortium name="The Broad Institute Genome Sequencing Center for Infectious Disease"/>
            <person name="Wu L."/>
            <person name="Ma J."/>
        </authorList>
    </citation>
    <scope>NUCLEOTIDE SEQUENCE [LARGE SCALE GENOMIC DNA]</scope>
    <source>
        <strain evidence="3 4">JCM 12389</strain>
    </source>
</reference>
<keyword evidence="4" id="KW-1185">Reference proteome</keyword>
<dbReference type="PANTHER" id="PTHR33434">
    <property type="entry name" value="DEGV DOMAIN-CONTAINING PROTEIN DR_1986-RELATED"/>
    <property type="match status" value="1"/>
</dbReference>
<dbReference type="InterPro" id="IPR043168">
    <property type="entry name" value="DegV_C"/>
</dbReference>
<protein>
    <submittedName>
        <fullName evidence="3">DegV family protein</fullName>
    </submittedName>
</protein>
<dbReference type="InterPro" id="IPR003797">
    <property type="entry name" value="DegV"/>
</dbReference>
<evidence type="ECO:0000313" key="4">
    <source>
        <dbReference type="Proteomes" id="UP001500880"/>
    </source>
</evidence>
<name>A0ABN1B708_9BACI</name>
<evidence type="ECO:0000256" key="2">
    <source>
        <dbReference type="ARBA" id="ARBA00023121"/>
    </source>
</evidence>
<evidence type="ECO:0000313" key="3">
    <source>
        <dbReference type="EMBL" id="GAA0491619.1"/>
    </source>
</evidence>
<gene>
    <name evidence="3" type="ORF">GCM10008986_17220</name>
</gene>